<dbReference type="PROSITE" id="PS00028">
    <property type="entry name" value="ZINC_FINGER_C2H2_1"/>
    <property type="match status" value="7"/>
</dbReference>
<sequence length="521" mass="57836">MKRKAEDDGPYCGVKKQLMDIGQGFSTDLLVLVADKLIAEESASITGSDDVTTLPPAPVDHPTPPTAPSITSKASKKRNYPSEQKVITCTVADCPKTFNRPARLLAHLRSHNNERPYLCTFEGCGKSYTENKHLKQHLLSHTKEAKYVCDTCDKGFSTGTRLRRHQKVHEGEERFRCREYPPCNQSFRKHQTLQRHILKEHMGKKPFPCVHVGCEASYDTANALAAHKERDHGELRFWCDECCEAAAARRSPDGDGGGEPKKPVGFTTQFLLDQHIRHEHVNCIFCDVRFTGQYELDQHMEIYHSGLTLEDRKTVVCTQPGCGKKFTKKSNMTAHHRTAHEGMRFVCGKVDTRDAAAAAGLERWDWAGEGCGEGFVDKAKLVQHVLFVHLGRPRPESGPGATYPQSKQPPAGLNFLNEISGVADQERRQVVCTVPGCGARFIRYADLHNHTQSDHPEYAGEVGLLGASEAPQPPYGEVAGPPDSLAALPDGQQQPFDVALEEAKMMQLVDWDAVIDPNLLL</sequence>
<feature type="domain" description="C2H2-type" evidence="11">
    <location>
        <begin position="117"/>
        <end position="146"/>
    </location>
</feature>
<dbReference type="OrthoDB" id="4748970at2759"/>
<evidence type="ECO:0000256" key="8">
    <source>
        <dbReference type="ARBA" id="ARBA00023242"/>
    </source>
</evidence>
<evidence type="ECO:0000256" key="7">
    <source>
        <dbReference type="ARBA" id="ARBA00023163"/>
    </source>
</evidence>
<dbReference type="AlphaFoldDB" id="A0A194VDS6"/>
<dbReference type="STRING" id="694573.A0A194VDS6"/>
<comment type="subcellular location">
    <subcellularLocation>
        <location evidence="1">Nucleus</location>
    </subcellularLocation>
</comment>
<dbReference type="PROSITE" id="PS50157">
    <property type="entry name" value="ZINC_FINGER_C2H2_2"/>
    <property type="match status" value="5"/>
</dbReference>
<dbReference type="FunFam" id="3.30.160.60:FF:000032">
    <property type="entry name" value="Krueppel-like factor 4"/>
    <property type="match status" value="1"/>
</dbReference>
<keyword evidence="7" id="KW-0804">Transcription</keyword>
<dbReference type="InterPro" id="IPR051061">
    <property type="entry name" value="Zinc_finger_trans_reg"/>
</dbReference>
<reference evidence="13" key="1">
    <citation type="submission" date="2014-12" db="EMBL/GenBank/DDBJ databases">
        <title>Genome Sequence of Valsa Canker Pathogens Uncovers a Specific Adaption of Colonization on Woody Bark.</title>
        <authorList>
            <person name="Yin Z."/>
            <person name="Liu H."/>
            <person name="Gao X."/>
            <person name="Li Z."/>
            <person name="Song N."/>
            <person name="Ke X."/>
            <person name="Dai Q."/>
            <person name="Wu Y."/>
            <person name="Sun Y."/>
            <person name="Xu J.-R."/>
            <person name="Kang Z.K."/>
            <person name="Wang L."/>
            <person name="Huang L."/>
        </authorList>
    </citation>
    <scope>NUCLEOTIDE SEQUENCE [LARGE SCALE GENOMIC DNA]</scope>
    <source>
        <strain evidence="13">SXYL134</strain>
    </source>
</reference>
<evidence type="ECO:0000256" key="10">
    <source>
        <dbReference type="SAM" id="MobiDB-lite"/>
    </source>
</evidence>
<evidence type="ECO:0000256" key="3">
    <source>
        <dbReference type="ARBA" id="ARBA00022737"/>
    </source>
</evidence>
<feature type="domain" description="C2H2-type" evidence="11">
    <location>
        <begin position="87"/>
        <end position="116"/>
    </location>
</feature>
<keyword evidence="6" id="KW-0805">Transcription regulation</keyword>
<feature type="domain" description="C2H2-type" evidence="11">
    <location>
        <begin position="315"/>
        <end position="345"/>
    </location>
</feature>
<keyword evidence="8" id="KW-0539">Nucleus</keyword>
<dbReference type="Gene3D" id="3.30.160.60">
    <property type="entry name" value="Classic Zinc Finger"/>
    <property type="match status" value="6"/>
</dbReference>
<evidence type="ECO:0000313" key="12">
    <source>
        <dbReference type="EMBL" id="KUI62145.1"/>
    </source>
</evidence>
<dbReference type="Proteomes" id="UP000078576">
    <property type="component" value="Unassembled WGS sequence"/>
</dbReference>
<dbReference type="EMBL" id="KN714801">
    <property type="protein sequence ID" value="KUI62145.1"/>
    <property type="molecule type" value="Genomic_DNA"/>
</dbReference>
<feature type="region of interest" description="Disordered" evidence="10">
    <location>
        <begin position="44"/>
        <end position="79"/>
    </location>
</feature>
<organism evidence="12 13">
    <name type="scientific">Cytospora mali</name>
    <name type="common">Apple Valsa canker fungus</name>
    <name type="synonym">Valsa mali</name>
    <dbReference type="NCBI Taxonomy" id="578113"/>
    <lineage>
        <taxon>Eukaryota</taxon>
        <taxon>Fungi</taxon>
        <taxon>Dikarya</taxon>
        <taxon>Ascomycota</taxon>
        <taxon>Pezizomycotina</taxon>
        <taxon>Sordariomycetes</taxon>
        <taxon>Sordariomycetidae</taxon>
        <taxon>Diaporthales</taxon>
        <taxon>Cytosporaceae</taxon>
        <taxon>Cytospora</taxon>
    </lineage>
</organism>
<name>A0A194VDS6_CYTMA</name>
<gene>
    <name evidence="12" type="ORF">VP1G_09284</name>
</gene>
<dbReference type="GO" id="GO:0008270">
    <property type="term" value="F:zinc ion binding"/>
    <property type="evidence" value="ECO:0007669"/>
    <property type="project" value="UniProtKB-KW"/>
</dbReference>
<dbReference type="PANTHER" id="PTHR46179:SF13">
    <property type="entry name" value="C2H2-TYPE DOMAIN-CONTAINING PROTEIN"/>
    <property type="match status" value="1"/>
</dbReference>
<protein>
    <submittedName>
        <fullName evidence="12">Transcription factor IIIA</fullName>
    </submittedName>
</protein>
<evidence type="ECO:0000256" key="5">
    <source>
        <dbReference type="ARBA" id="ARBA00022833"/>
    </source>
</evidence>
<evidence type="ECO:0000313" key="13">
    <source>
        <dbReference type="Proteomes" id="UP000078576"/>
    </source>
</evidence>
<dbReference type="SMART" id="SM00355">
    <property type="entry name" value="ZnF_C2H2"/>
    <property type="match status" value="9"/>
</dbReference>
<evidence type="ECO:0000256" key="9">
    <source>
        <dbReference type="PROSITE-ProRule" id="PRU00042"/>
    </source>
</evidence>
<feature type="domain" description="C2H2-type" evidence="11">
    <location>
        <begin position="175"/>
        <end position="206"/>
    </location>
</feature>
<evidence type="ECO:0000256" key="1">
    <source>
        <dbReference type="ARBA" id="ARBA00004123"/>
    </source>
</evidence>
<feature type="domain" description="C2H2-type" evidence="11">
    <location>
        <begin position="147"/>
        <end position="174"/>
    </location>
</feature>
<keyword evidence="2" id="KW-0479">Metal-binding</keyword>
<evidence type="ECO:0000256" key="4">
    <source>
        <dbReference type="ARBA" id="ARBA00022771"/>
    </source>
</evidence>
<accession>A0A194VDS6</accession>
<proteinExistence type="predicted"/>
<keyword evidence="13" id="KW-1185">Reference proteome</keyword>
<dbReference type="GO" id="GO:0005634">
    <property type="term" value="C:nucleus"/>
    <property type="evidence" value="ECO:0007669"/>
    <property type="project" value="UniProtKB-SubCell"/>
</dbReference>
<feature type="compositionally biased region" description="Pro residues" evidence="10">
    <location>
        <begin position="55"/>
        <end position="67"/>
    </location>
</feature>
<evidence type="ECO:0000259" key="11">
    <source>
        <dbReference type="PROSITE" id="PS50157"/>
    </source>
</evidence>
<keyword evidence="5" id="KW-0862">Zinc</keyword>
<keyword evidence="3" id="KW-0677">Repeat</keyword>
<dbReference type="Pfam" id="PF00096">
    <property type="entry name" value="zf-C2H2"/>
    <property type="match status" value="4"/>
</dbReference>
<dbReference type="GO" id="GO:0006357">
    <property type="term" value="P:regulation of transcription by RNA polymerase II"/>
    <property type="evidence" value="ECO:0007669"/>
    <property type="project" value="TreeGrafter"/>
</dbReference>
<evidence type="ECO:0000256" key="2">
    <source>
        <dbReference type="ARBA" id="ARBA00022723"/>
    </source>
</evidence>
<dbReference type="InterPro" id="IPR036236">
    <property type="entry name" value="Znf_C2H2_sf"/>
</dbReference>
<dbReference type="PANTHER" id="PTHR46179">
    <property type="entry name" value="ZINC FINGER PROTEIN"/>
    <property type="match status" value="1"/>
</dbReference>
<dbReference type="InterPro" id="IPR013087">
    <property type="entry name" value="Znf_C2H2_type"/>
</dbReference>
<evidence type="ECO:0000256" key="6">
    <source>
        <dbReference type="ARBA" id="ARBA00023015"/>
    </source>
</evidence>
<dbReference type="SUPFAM" id="SSF57667">
    <property type="entry name" value="beta-beta-alpha zinc fingers"/>
    <property type="match status" value="4"/>
</dbReference>
<keyword evidence="4 9" id="KW-0863">Zinc-finger</keyword>